<sequence>MHDSKAAIRAVVRRLSRPDGQGGAVIERAAIIAEGKSSAAIEAWVIDNGGQPEVVTLDRPGEGLHPFRRDAPPLGGRTPGRYVLPAAALGSLS</sequence>
<evidence type="ECO:0000313" key="1">
    <source>
        <dbReference type="EMBL" id="MDA0140377.1"/>
    </source>
</evidence>
<evidence type="ECO:0000313" key="2">
    <source>
        <dbReference type="Proteomes" id="UP001147700"/>
    </source>
</evidence>
<organism evidence="1 2">
    <name type="scientific">Solirubrobacter deserti</name>
    <dbReference type="NCBI Taxonomy" id="2282478"/>
    <lineage>
        <taxon>Bacteria</taxon>
        <taxon>Bacillati</taxon>
        <taxon>Actinomycetota</taxon>
        <taxon>Thermoleophilia</taxon>
        <taxon>Solirubrobacterales</taxon>
        <taxon>Solirubrobacteraceae</taxon>
        <taxon>Solirubrobacter</taxon>
    </lineage>
</organism>
<comment type="caution">
    <text evidence="1">The sequence shown here is derived from an EMBL/GenBank/DDBJ whole genome shotgun (WGS) entry which is preliminary data.</text>
</comment>
<proteinExistence type="predicted"/>
<keyword evidence="2" id="KW-1185">Reference proteome</keyword>
<dbReference type="RefSeq" id="WP_270006626.1">
    <property type="nucleotide sequence ID" value="NZ_JAPCID010000038.1"/>
</dbReference>
<gene>
    <name evidence="1" type="ORF">OJ962_22960</name>
</gene>
<dbReference type="EMBL" id="JAPCID010000038">
    <property type="protein sequence ID" value="MDA0140377.1"/>
    <property type="molecule type" value="Genomic_DNA"/>
</dbReference>
<name>A0ABT4RP84_9ACTN</name>
<protein>
    <submittedName>
        <fullName evidence="1">Uncharacterized protein</fullName>
    </submittedName>
</protein>
<dbReference type="Proteomes" id="UP001147700">
    <property type="component" value="Unassembled WGS sequence"/>
</dbReference>
<accession>A0ABT4RP84</accession>
<reference evidence="1" key="1">
    <citation type="submission" date="2022-10" db="EMBL/GenBank/DDBJ databases">
        <title>The WGS of Solirubrobacter sp. CPCC 204708.</title>
        <authorList>
            <person name="Jiang Z."/>
        </authorList>
    </citation>
    <scope>NUCLEOTIDE SEQUENCE</scope>
    <source>
        <strain evidence="1">CPCC 204708</strain>
    </source>
</reference>